<dbReference type="InterPro" id="IPR039650">
    <property type="entry name" value="HdrA-like"/>
</dbReference>
<comment type="cofactor">
    <cofactor evidence="1">
        <name>FAD</name>
        <dbReference type="ChEBI" id="CHEBI:57692"/>
    </cofactor>
</comment>
<keyword evidence="5" id="KW-0274">FAD</keyword>
<dbReference type="InterPro" id="IPR028261">
    <property type="entry name" value="DPD_II"/>
</dbReference>
<evidence type="ECO:0000256" key="7">
    <source>
        <dbReference type="ARBA" id="ARBA00023004"/>
    </source>
</evidence>
<comment type="caution">
    <text evidence="11">The sequence shown here is derived from an EMBL/GenBank/DDBJ whole genome shotgun (WGS) entry which is preliminary data.</text>
</comment>
<reference evidence="11 12" key="1">
    <citation type="journal article" date="2016" name="Nat. Commun.">
        <title>Thousands of microbial genomes shed light on interconnected biogeochemical processes in an aquifer system.</title>
        <authorList>
            <person name="Anantharaman K."/>
            <person name="Brown C.T."/>
            <person name="Hug L.A."/>
            <person name="Sharon I."/>
            <person name="Castelle C.J."/>
            <person name="Probst A.J."/>
            <person name="Thomas B.C."/>
            <person name="Singh A."/>
            <person name="Wilkins M.J."/>
            <person name="Karaoz U."/>
            <person name="Brodie E.L."/>
            <person name="Williams K.H."/>
            <person name="Hubbard S.S."/>
            <person name="Banfield J.F."/>
        </authorList>
    </citation>
    <scope>NUCLEOTIDE SEQUENCE [LARGE SCALE GENOMIC DNA]</scope>
</reference>
<dbReference type="SUPFAM" id="SSF46548">
    <property type="entry name" value="alpha-helical ferredoxin"/>
    <property type="match status" value="2"/>
</dbReference>
<dbReference type="Proteomes" id="UP000177025">
    <property type="component" value="Unassembled WGS sequence"/>
</dbReference>
<dbReference type="Pfam" id="PF07992">
    <property type="entry name" value="Pyr_redox_2"/>
    <property type="match status" value="3"/>
</dbReference>
<evidence type="ECO:0000313" key="11">
    <source>
        <dbReference type="EMBL" id="OGC42047.1"/>
    </source>
</evidence>
<dbReference type="PRINTS" id="PR00419">
    <property type="entry name" value="ADXRDTASE"/>
</dbReference>
<comment type="similarity">
    <text evidence="2">Belongs to the HdrA family.</text>
</comment>
<dbReference type="InterPro" id="IPR017900">
    <property type="entry name" value="4Fe4S_Fe_S_CS"/>
</dbReference>
<name>A0A1F4UAZ0_UNCW3</name>
<evidence type="ECO:0000313" key="12">
    <source>
        <dbReference type="Proteomes" id="UP000177025"/>
    </source>
</evidence>
<feature type="domain" description="4Fe-4S ferredoxin-type" evidence="10">
    <location>
        <begin position="1459"/>
        <end position="1489"/>
    </location>
</feature>
<evidence type="ECO:0000256" key="8">
    <source>
        <dbReference type="ARBA" id="ARBA00023014"/>
    </source>
</evidence>
<dbReference type="InterPro" id="IPR023753">
    <property type="entry name" value="FAD/NAD-binding_dom"/>
</dbReference>
<keyword evidence="8" id="KW-0411">Iron-sulfur</keyword>
<dbReference type="InterPro" id="IPR036188">
    <property type="entry name" value="FAD/NAD-bd_sf"/>
</dbReference>
<proteinExistence type="inferred from homology"/>
<evidence type="ECO:0000256" key="3">
    <source>
        <dbReference type="ARBA" id="ARBA00022485"/>
    </source>
</evidence>
<gene>
    <name evidence="11" type="ORF">A2Y85_00460</name>
</gene>
<evidence type="ECO:0000256" key="6">
    <source>
        <dbReference type="ARBA" id="ARBA00023002"/>
    </source>
</evidence>
<dbReference type="Pfam" id="PF12837">
    <property type="entry name" value="Fer4_6"/>
    <property type="match status" value="1"/>
</dbReference>
<dbReference type="EMBL" id="MEUM01000085">
    <property type="protein sequence ID" value="OGC42047.1"/>
    <property type="molecule type" value="Genomic_DNA"/>
</dbReference>
<dbReference type="PANTHER" id="PTHR43498">
    <property type="entry name" value="FERREDOXIN:COB-COM HETERODISULFIDE REDUCTASE SUBUNIT A"/>
    <property type="match status" value="1"/>
</dbReference>
<dbReference type="SUPFAM" id="SSF51971">
    <property type="entry name" value="Nucleotide-binding domain"/>
    <property type="match status" value="2"/>
</dbReference>
<protein>
    <recommendedName>
        <fullName evidence="10">4Fe-4S ferredoxin-type domain-containing protein</fullName>
    </recommendedName>
</protein>
<evidence type="ECO:0000256" key="4">
    <source>
        <dbReference type="ARBA" id="ARBA00022723"/>
    </source>
</evidence>
<dbReference type="Pfam" id="PF12831">
    <property type="entry name" value="FAD_oxidored"/>
    <property type="match status" value="1"/>
</dbReference>
<dbReference type="Gene3D" id="3.40.50.720">
    <property type="entry name" value="NAD(P)-binding Rossmann-like Domain"/>
    <property type="match status" value="1"/>
</dbReference>
<organism evidence="11 12">
    <name type="scientific">candidate division WOR-3 bacterium RBG_13_43_14</name>
    <dbReference type="NCBI Taxonomy" id="1802590"/>
    <lineage>
        <taxon>Bacteria</taxon>
        <taxon>Bacteria division WOR-3</taxon>
    </lineage>
</organism>
<accession>A0A1F4UAZ0</accession>
<dbReference type="GO" id="GO:0051539">
    <property type="term" value="F:4 iron, 4 sulfur cluster binding"/>
    <property type="evidence" value="ECO:0007669"/>
    <property type="project" value="UniProtKB-KW"/>
</dbReference>
<dbReference type="Pfam" id="PF14697">
    <property type="entry name" value="Fer4_21"/>
    <property type="match status" value="1"/>
</dbReference>
<dbReference type="Gene3D" id="3.30.70.20">
    <property type="match status" value="2"/>
</dbReference>
<dbReference type="PANTHER" id="PTHR43498:SF1">
    <property type="entry name" value="COB--COM HETERODISULFIDE REDUCTASE IRON-SULFUR SUBUNIT A"/>
    <property type="match status" value="1"/>
</dbReference>
<dbReference type="InterPro" id="IPR003813">
    <property type="entry name" value="MvhD/FlpD"/>
</dbReference>
<dbReference type="Gene3D" id="3.50.50.60">
    <property type="entry name" value="FAD/NAD(P)-binding domain"/>
    <property type="match status" value="4"/>
</dbReference>
<evidence type="ECO:0000256" key="9">
    <source>
        <dbReference type="SAM" id="Coils"/>
    </source>
</evidence>
<feature type="domain" description="4Fe-4S ferredoxin-type" evidence="10">
    <location>
        <begin position="107"/>
        <end position="137"/>
    </location>
</feature>
<dbReference type="Pfam" id="PF02662">
    <property type="entry name" value="FlpD"/>
    <property type="match status" value="1"/>
</dbReference>
<sequence>MSKVQSLASNKKVGAVLVVGGGIGGIQASLDLADSGFKVYLLEKAPSIGGVMAQLDKTFPTNDCSMCILAPKLVSVARHPNIQIINNAQIEKLSGRQGNFTVTVKKTSCYIDESKCTGCGDCAKVCPIDLPNEFDEGLSLKQAIYRLYPQAVPNAFIIKKAGLPPCKDACPAGLSGQAYASFIAKGKFKEAYEYIMGVVPLPSICGRVCHHPCETNCHRKDVDEAVSVMRLKRFVADWARNNGNEPAKKLATTKEKKIAVIGAGPAGLSCAIKLLKMGYPVTVFDSADSPGGMMVSCIPEYRLSKKIALHDVARLLDVGIEFKGGVPIGNDKTIQDLKVEGYKAFFVAIGVQNAKGLNIEGIENRGVYYGIPFLKDTKAGKHIEHFGKKVVVIGGGNVAIDCARTAFRLGAEEVHLVCLETRDLSSKDRMPAHEWEIVEAVEEGIIIHPSLGPKRIITQNGAISGLEMIECISVYEEDGKFNPQFRKDCELASVSGDTIIIAIGQTADITGFESLQHHPWNTLKVDPITLETNVSGIFAGGDIIRGPASIVEAIADGNEAAVSIDRFLRGEDLKQKREKPKIEIAEIPQEHPEKKPRQKIDVLNPSVRINTWNEIETSFTAEQAIEEAKRCMECGICSSCYLCVDTCQAKAVDHWMTDEILDLNVGSIILATGFDEYDAKKKKEYGYGRYKNVVTSIEFERILSASGPFQGHILRSSDKKEPKKIAFIQCVGSRDPQSGAGYCSSVCCTYAIKEAIIAKEHSQNELDTTIFCMDIRTFGKGFESYYERAKNEYNVKFVRAGVSNVDEDPETKNLKVHYESENGEIRKEEFDMVVLSVGLMPKEGMVQLAKRLRVNLNEYGFCRTSEFMPVDTIQDGVYVCGAFAGPKDIPETVTQASAAAAKVMGLLAPARNSLVVRKELPVEKDVLNQTPRIGVFVCHCGINIGGYVNVPEVTEFVKSLPQVVYGENNLYTCSQDTQKRIVEMIKEHDLNRVVVASCTPRTHEPLFRETMQEAGLNPYLFEMANIRDQCSWIHMQDSQAATEKAKDLVRMAVAKAGLLAPLKRVEIDVIQKALVIGGGIAGITASLSLAEQGFEVFLIEKETELGGNARHIYRTNKDRDVQYFLKIIVEKVKHNSFIKIFTGTEIVSINGFVGNYETKISTDAGRKQTLRHGVIIVATGAKEYQPTEYLYGKDVRVITQQQLEETLNKAKNQKLKTENQEQNKRQVSSIEHLSSVVMIQCVGSRNEQHPYCSRICCTQAIKNALQIVEFNPDTTVYMLYKDVRTYGLNEDLYRKARESGIIFIRYEDDLPPRLEHDGDKIKVRILEPILKEEIEVVPDIIVLSSGVEPDANNQALAKMLKVPLNSDGFFLEAHVKLRPVDFATEGIFVAGMAHSPKCIDEAIAQAEASVARATTIIANPKYYAEATISWVDEELCAGCGLCSSLCPYEAIEIVLRNDKRVSHIKEVLCKGCGTCVASCPSGAMSQHGFTKAQVSSMVAALSDRRLMVTSYRPKVLVFCCNWCSYAGADLAGVSRLQISPDFRIIRTMCSGRIESEQILDAFKSGADGVLITGCHPGDCHYISGNYKALRRYSTLRYMLKDFGIDQGRLRLEWISAGEGIRFQQVINEFIFQITQLGPLELSFDRP</sequence>
<keyword evidence="6" id="KW-0560">Oxidoreductase</keyword>
<dbReference type="InterPro" id="IPR017896">
    <property type="entry name" value="4Fe4S_Fe-S-bd"/>
</dbReference>
<dbReference type="Gene3D" id="1.10.1060.10">
    <property type="entry name" value="Alpha-helical ferredoxin"/>
    <property type="match status" value="2"/>
</dbReference>
<dbReference type="PROSITE" id="PS00198">
    <property type="entry name" value="4FE4S_FER_1"/>
    <property type="match status" value="3"/>
</dbReference>
<dbReference type="GO" id="GO:0016491">
    <property type="term" value="F:oxidoreductase activity"/>
    <property type="evidence" value="ECO:0007669"/>
    <property type="project" value="UniProtKB-KW"/>
</dbReference>
<keyword evidence="5" id="KW-0285">Flavoprotein</keyword>
<dbReference type="Pfam" id="PF14691">
    <property type="entry name" value="Fer4_20"/>
    <property type="match status" value="1"/>
</dbReference>
<keyword evidence="4" id="KW-0479">Metal-binding</keyword>
<dbReference type="GO" id="GO:0046872">
    <property type="term" value="F:metal ion binding"/>
    <property type="evidence" value="ECO:0007669"/>
    <property type="project" value="UniProtKB-KW"/>
</dbReference>
<evidence type="ECO:0000259" key="10">
    <source>
        <dbReference type="PROSITE" id="PS51379"/>
    </source>
</evidence>
<dbReference type="PROSITE" id="PS51379">
    <property type="entry name" value="4FE4S_FER_2"/>
    <property type="match status" value="3"/>
</dbReference>
<evidence type="ECO:0000256" key="5">
    <source>
        <dbReference type="ARBA" id="ARBA00022827"/>
    </source>
</evidence>
<keyword evidence="3" id="KW-0004">4Fe-4S</keyword>
<dbReference type="SUPFAM" id="SSF51905">
    <property type="entry name" value="FAD/NAD(P)-binding domain"/>
    <property type="match status" value="2"/>
</dbReference>
<evidence type="ECO:0000256" key="2">
    <source>
        <dbReference type="ARBA" id="ARBA00006561"/>
    </source>
</evidence>
<evidence type="ECO:0000256" key="1">
    <source>
        <dbReference type="ARBA" id="ARBA00001974"/>
    </source>
</evidence>
<keyword evidence="7" id="KW-0408">Iron</keyword>
<dbReference type="InterPro" id="IPR009051">
    <property type="entry name" value="Helical_ferredxn"/>
</dbReference>
<dbReference type="SUPFAM" id="SSF54862">
    <property type="entry name" value="4Fe-4S ferredoxins"/>
    <property type="match status" value="2"/>
</dbReference>
<keyword evidence="9" id="KW-0175">Coiled coil</keyword>
<feature type="domain" description="4Fe-4S ferredoxin-type" evidence="10">
    <location>
        <begin position="1427"/>
        <end position="1456"/>
    </location>
</feature>
<feature type="coiled-coil region" evidence="9">
    <location>
        <begin position="1200"/>
        <end position="1227"/>
    </location>
</feature>